<dbReference type="GeneID" id="62200171"/>
<sequence length="260" mass="29857">MSTPYSTPRLTLFSTTFWEVLPSHYDKIITRWSKIAHLHHEAKSDILATDRAGAVTSLKAELEMLDLDVEEYRKLVNGVDITDIAGVYVVGGRPRHRALEIAKEDKKDLEESLSLVEEHVKEIRADIAKMSTMSTVHVLQCHHTNDLTPLLTELEDRADCVLTRLYLLWQLDEEFAEIEKSLQQQDYINLIRSITGKMEADLEVIRQKNELLNNGQLSDWIDNGTDEAEKSRKQEHVTRLMKKMDGLQKQMAEAKRGYLG</sequence>
<name>A0A8H7EHL5_9PLEO</name>
<dbReference type="RefSeq" id="XP_038790285.1">
    <property type="nucleotide sequence ID" value="XM_038926993.1"/>
</dbReference>
<reference evidence="2" key="1">
    <citation type="submission" date="2020-01" db="EMBL/GenBank/DDBJ databases">
        <authorList>
            <person name="Feng Z.H.Z."/>
        </authorList>
    </citation>
    <scope>NUCLEOTIDE SEQUENCE</scope>
    <source>
        <strain evidence="2">CBS107.38</strain>
    </source>
</reference>
<feature type="coiled-coil region" evidence="1">
    <location>
        <begin position="99"/>
        <end position="126"/>
    </location>
</feature>
<dbReference type="AlphaFoldDB" id="A0A8H7EHL5"/>
<keyword evidence="3" id="KW-1185">Reference proteome</keyword>
<feature type="coiled-coil region" evidence="1">
    <location>
        <begin position="230"/>
        <end position="257"/>
    </location>
</feature>
<proteinExistence type="predicted"/>
<reference evidence="2" key="2">
    <citation type="submission" date="2020-08" db="EMBL/GenBank/DDBJ databases">
        <title>Draft Genome Sequence of Cumin Blight Pathogen Alternaria burnsii.</title>
        <authorList>
            <person name="Feng Z."/>
        </authorList>
    </citation>
    <scope>NUCLEOTIDE SEQUENCE</scope>
    <source>
        <strain evidence="2">CBS107.38</strain>
    </source>
</reference>
<evidence type="ECO:0000313" key="2">
    <source>
        <dbReference type="EMBL" id="KAF7680295.1"/>
    </source>
</evidence>
<dbReference type="EMBL" id="JAAABM010000002">
    <property type="protein sequence ID" value="KAF7680295.1"/>
    <property type="molecule type" value="Genomic_DNA"/>
</dbReference>
<comment type="caution">
    <text evidence="2">The sequence shown here is derived from an EMBL/GenBank/DDBJ whole genome shotgun (WGS) entry which is preliminary data.</text>
</comment>
<protein>
    <submittedName>
        <fullName evidence="2">Uncharacterized protein</fullName>
    </submittedName>
</protein>
<keyword evidence="1" id="KW-0175">Coiled coil</keyword>
<gene>
    <name evidence="2" type="ORF">GT037_001946</name>
</gene>
<dbReference type="Proteomes" id="UP000596902">
    <property type="component" value="Unassembled WGS sequence"/>
</dbReference>
<evidence type="ECO:0000313" key="3">
    <source>
        <dbReference type="Proteomes" id="UP000596902"/>
    </source>
</evidence>
<accession>A0A8H7EHL5</accession>
<evidence type="ECO:0000256" key="1">
    <source>
        <dbReference type="SAM" id="Coils"/>
    </source>
</evidence>
<organism evidence="2 3">
    <name type="scientific">Alternaria burnsii</name>
    <dbReference type="NCBI Taxonomy" id="1187904"/>
    <lineage>
        <taxon>Eukaryota</taxon>
        <taxon>Fungi</taxon>
        <taxon>Dikarya</taxon>
        <taxon>Ascomycota</taxon>
        <taxon>Pezizomycotina</taxon>
        <taxon>Dothideomycetes</taxon>
        <taxon>Pleosporomycetidae</taxon>
        <taxon>Pleosporales</taxon>
        <taxon>Pleosporineae</taxon>
        <taxon>Pleosporaceae</taxon>
        <taxon>Alternaria</taxon>
        <taxon>Alternaria sect. Alternaria</taxon>
    </lineage>
</organism>